<accession>A0A5N5N3S5</accession>
<dbReference type="InterPro" id="IPR006869">
    <property type="entry name" value="DUF547"/>
</dbReference>
<feature type="domain" description="Ternary complex factor MIP1 leucine-zipper" evidence="3">
    <location>
        <begin position="17"/>
        <end position="99"/>
    </location>
</feature>
<comment type="caution">
    <text evidence="4">The sequence shown here is derived from an EMBL/GenBank/DDBJ whole genome shotgun (WGS) entry which is preliminary data.</text>
</comment>
<dbReference type="Pfam" id="PF14389">
    <property type="entry name" value="Lzipper-MIP1"/>
    <property type="match status" value="1"/>
</dbReference>
<evidence type="ECO:0000259" key="2">
    <source>
        <dbReference type="Pfam" id="PF04784"/>
    </source>
</evidence>
<feature type="domain" description="DUF547" evidence="2">
    <location>
        <begin position="356"/>
        <end position="490"/>
    </location>
</feature>
<dbReference type="AlphaFoldDB" id="A0A5N5N3S5"/>
<dbReference type="EMBL" id="VDCV01000004">
    <property type="protein sequence ID" value="KAB5561293.1"/>
    <property type="molecule type" value="Genomic_DNA"/>
</dbReference>
<reference evidence="5" key="1">
    <citation type="journal article" date="2019" name="Gigascience">
        <title>De novo genome assembly of the endangered Acer yangbiense, a plant species with extremely small populations endemic to Yunnan Province, China.</title>
        <authorList>
            <person name="Yang J."/>
            <person name="Wariss H.M."/>
            <person name="Tao L."/>
            <person name="Zhang R."/>
            <person name="Yun Q."/>
            <person name="Hollingsworth P."/>
            <person name="Dao Z."/>
            <person name="Luo G."/>
            <person name="Guo H."/>
            <person name="Ma Y."/>
            <person name="Sun W."/>
        </authorList>
    </citation>
    <scope>NUCLEOTIDE SEQUENCE [LARGE SCALE GENOMIC DNA]</scope>
    <source>
        <strain evidence="5">cv. br00</strain>
    </source>
</reference>
<proteinExistence type="predicted"/>
<sequence>MRQLEDGVEAKKGQSPNTEVRSSLKQEILDLQDRLQDQVLVRRALEKALNLRPFSHDTMTDESIPRPAKELVKEIAVLELEVVYLERYLLSLYRKTFEQQVSSLSTKDERVDERFKMSSTARKGMFPSVPGNENDVMSDKDHSADNASHLSSLTKECNGTWGPAKLLDSSIHRCHSSMSQRSIGTSPATRLIARAVDSCHSLPLSMLELSRNDTSNAISLADHLGTSTRYDVLETPNWLSEEMIRRISTIFCELGGPPLINPDYVPSPISISSSPHEFSSQGHGDALSPQYGNYPSFNSSLDNPFHVGVSKELSGPYCSMVKVQRICRDTQKLRYIQQKLQDFRSLVSRLEGVNPRKMKHDEKLAFWINVHNALVMHAYIVYGIPQSSMKRMSLILKAAYNVGGQTVNVEMIQNSILGCRLLRPGPWLRQLFSWKTKFKNGDGRRVYSIDHPEPRLYFALCAGSYSDPAVRAYTPKRVYEDLEAAKEEYIQSTFIVNKEKKLLLSKIVESFAKDLELCPAGLVEMIEHLLPDYMKRRIQECQYRKFGKKIEWIPHNFSFRYLLSKELA</sequence>
<dbReference type="Proteomes" id="UP000326939">
    <property type="component" value="Chromosome 4"/>
</dbReference>
<dbReference type="PANTHER" id="PTHR23054:SF20">
    <property type="entry name" value="DUF547 DOMAIN-CONTAINING PROTEIN"/>
    <property type="match status" value="1"/>
</dbReference>
<evidence type="ECO:0000256" key="1">
    <source>
        <dbReference type="SAM" id="MobiDB-lite"/>
    </source>
</evidence>
<dbReference type="Pfam" id="PF04784">
    <property type="entry name" value="DUF547"/>
    <property type="match status" value="1"/>
</dbReference>
<evidence type="ECO:0000313" key="4">
    <source>
        <dbReference type="EMBL" id="KAB5561293.1"/>
    </source>
</evidence>
<keyword evidence="5" id="KW-1185">Reference proteome</keyword>
<dbReference type="PANTHER" id="PTHR23054">
    <property type="entry name" value="TERNARY COMPLEX FACTOR MIP1, LEUCINE-ZIPPER-RELATED"/>
    <property type="match status" value="1"/>
</dbReference>
<protein>
    <recommendedName>
        <fullName evidence="6">DUF547 domain-containing protein</fullName>
    </recommendedName>
</protein>
<evidence type="ECO:0008006" key="6">
    <source>
        <dbReference type="Google" id="ProtNLM"/>
    </source>
</evidence>
<evidence type="ECO:0000313" key="5">
    <source>
        <dbReference type="Proteomes" id="UP000326939"/>
    </source>
</evidence>
<feature type="region of interest" description="Disordered" evidence="1">
    <location>
        <begin position="1"/>
        <end position="21"/>
    </location>
</feature>
<name>A0A5N5N3S5_9ROSI</name>
<dbReference type="InterPro" id="IPR025757">
    <property type="entry name" value="MIP1_Leuzipper"/>
</dbReference>
<organism evidence="4 5">
    <name type="scientific">Salix brachista</name>
    <dbReference type="NCBI Taxonomy" id="2182728"/>
    <lineage>
        <taxon>Eukaryota</taxon>
        <taxon>Viridiplantae</taxon>
        <taxon>Streptophyta</taxon>
        <taxon>Embryophyta</taxon>
        <taxon>Tracheophyta</taxon>
        <taxon>Spermatophyta</taxon>
        <taxon>Magnoliopsida</taxon>
        <taxon>eudicotyledons</taxon>
        <taxon>Gunneridae</taxon>
        <taxon>Pentapetalae</taxon>
        <taxon>rosids</taxon>
        <taxon>fabids</taxon>
        <taxon>Malpighiales</taxon>
        <taxon>Salicaceae</taxon>
        <taxon>Saliceae</taxon>
        <taxon>Salix</taxon>
    </lineage>
</organism>
<feature type="compositionally biased region" description="Basic and acidic residues" evidence="1">
    <location>
        <begin position="1"/>
        <end position="12"/>
    </location>
</feature>
<gene>
    <name evidence="4" type="ORF">DKX38_006250</name>
</gene>
<evidence type="ECO:0000259" key="3">
    <source>
        <dbReference type="Pfam" id="PF14389"/>
    </source>
</evidence>